<evidence type="ECO:0000313" key="1">
    <source>
        <dbReference type="EMBL" id="GIH63622.1"/>
    </source>
</evidence>
<comment type="caution">
    <text evidence="1">The sequence shown here is derived from an EMBL/GenBank/DDBJ whole genome shotgun (WGS) entry which is preliminary data.</text>
</comment>
<dbReference type="Proteomes" id="UP000660454">
    <property type="component" value="Unassembled WGS sequence"/>
</dbReference>
<gene>
    <name evidence="1" type="ORF">Msi02_44390</name>
</gene>
<proteinExistence type="predicted"/>
<name>A0ABQ4GQA8_9ACTN</name>
<evidence type="ECO:0008006" key="3">
    <source>
        <dbReference type="Google" id="ProtNLM"/>
    </source>
</evidence>
<evidence type="ECO:0000313" key="2">
    <source>
        <dbReference type="Proteomes" id="UP000660454"/>
    </source>
</evidence>
<dbReference type="Pfam" id="PF18143">
    <property type="entry name" value="HAD_SAK_2"/>
    <property type="match status" value="1"/>
</dbReference>
<dbReference type="EMBL" id="BOOF01000027">
    <property type="protein sequence ID" value="GIH63622.1"/>
    <property type="molecule type" value="Genomic_DNA"/>
</dbReference>
<keyword evidence="2" id="KW-1185">Reference proteome</keyword>
<reference evidence="1 2" key="1">
    <citation type="submission" date="2021-01" db="EMBL/GenBank/DDBJ databases">
        <title>Whole genome shotgun sequence of Microbispora siamensis NBRC 104113.</title>
        <authorList>
            <person name="Komaki H."/>
            <person name="Tamura T."/>
        </authorList>
    </citation>
    <scope>NUCLEOTIDE SEQUENCE [LARGE SCALE GENOMIC DNA]</scope>
    <source>
        <strain evidence="1 2">NBRC 104113</strain>
    </source>
</reference>
<organism evidence="1 2">
    <name type="scientific">Microbispora siamensis</name>
    <dbReference type="NCBI Taxonomy" id="564413"/>
    <lineage>
        <taxon>Bacteria</taxon>
        <taxon>Bacillati</taxon>
        <taxon>Actinomycetota</taxon>
        <taxon>Actinomycetes</taxon>
        <taxon>Streptosporangiales</taxon>
        <taxon>Streptosporangiaceae</taxon>
        <taxon>Microbispora</taxon>
    </lineage>
</organism>
<sequence length="173" mass="19326">MMAVMDGTLLLLDVDGVLNPARRSSPRFRRFECVAEGEWFRLLLDPRHGAKLTALRRETGAALTWATTWGERANEEIGPRIGLPPLPVIPIDGDPPRPPGVNIKTWHVAEYVRGRPFVWFDDDLGPADLEFLRGHPGVGEFLVVAVDPRDGLGDAHLDAARRWLIARRPQAAW</sequence>
<accession>A0ABQ4GQA8</accession>
<protein>
    <recommendedName>
        <fullName evidence="3">Secreted protein</fullName>
    </recommendedName>
</protein>